<organism evidence="3">
    <name type="scientific">freshwater metagenome</name>
    <dbReference type="NCBI Taxonomy" id="449393"/>
    <lineage>
        <taxon>unclassified sequences</taxon>
        <taxon>metagenomes</taxon>
        <taxon>ecological metagenomes</taxon>
    </lineage>
</organism>
<name>A0A6J6C427_9ZZZZ</name>
<dbReference type="Pfam" id="PF01551">
    <property type="entry name" value="Peptidase_M23"/>
    <property type="match status" value="1"/>
</dbReference>
<reference evidence="3" key="1">
    <citation type="submission" date="2020-05" db="EMBL/GenBank/DDBJ databases">
        <authorList>
            <person name="Chiriac C."/>
            <person name="Salcher M."/>
            <person name="Ghai R."/>
            <person name="Kavagutti S V."/>
        </authorList>
    </citation>
    <scope>NUCLEOTIDE SEQUENCE</scope>
</reference>
<dbReference type="InterPro" id="IPR011055">
    <property type="entry name" value="Dup_hybrid_motif"/>
</dbReference>
<protein>
    <submittedName>
        <fullName evidence="3">Unannotated protein</fullName>
    </submittedName>
</protein>
<feature type="region of interest" description="Disordered" evidence="1">
    <location>
        <begin position="1"/>
        <end position="24"/>
    </location>
</feature>
<dbReference type="InterPro" id="IPR016047">
    <property type="entry name" value="M23ase_b-sheet_dom"/>
</dbReference>
<evidence type="ECO:0000259" key="2">
    <source>
        <dbReference type="Pfam" id="PF01551"/>
    </source>
</evidence>
<dbReference type="Gene3D" id="2.70.70.10">
    <property type="entry name" value="Glucose Permease (Domain IIA)"/>
    <property type="match status" value="1"/>
</dbReference>
<gene>
    <name evidence="3" type="ORF">UFOPK1506_00071</name>
</gene>
<sequence length="137" mass="15051">MSPLPGERPLLTGFHPQAKRGSGAPHATHMGVDFLATFGEEIRAPIDGVISFAGTVNEMPIVVLTHHDQLVLRRTTYLPATTDFAIGYPVMQGVNFARVAPRFHCARPCLHWGERIGARYANPMKHLGQAVLLPRFS</sequence>
<proteinExistence type="predicted"/>
<dbReference type="AlphaFoldDB" id="A0A6J6C427"/>
<feature type="domain" description="M23ase beta-sheet core" evidence="2">
    <location>
        <begin position="28"/>
        <end position="123"/>
    </location>
</feature>
<accession>A0A6J6C427</accession>
<dbReference type="SUPFAM" id="SSF51261">
    <property type="entry name" value="Duplicated hybrid motif"/>
    <property type="match status" value="1"/>
</dbReference>
<dbReference type="EMBL" id="CAEZSV010000006">
    <property type="protein sequence ID" value="CAB4545293.1"/>
    <property type="molecule type" value="Genomic_DNA"/>
</dbReference>
<evidence type="ECO:0000313" key="3">
    <source>
        <dbReference type="EMBL" id="CAB4545293.1"/>
    </source>
</evidence>
<evidence type="ECO:0000256" key="1">
    <source>
        <dbReference type="SAM" id="MobiDB-lite"/>
    </source>
</evidence>